<gene>
    <name evidence="1" type="ORF">I0Q91_13320</name>
</gene>
<dbReference type="EMBL" id="JADPIE010000009">
    <property type="protein sequence ID" value="MBF8438066.1"/>
    <property type="molecule type" value="Genomic_DNA"/>
</dbReference>
<dbReference type="Gene3D" id="3.40.1390.20">
    <property type="entry name" value="HprK N-terminal domain-like"/>
    <property type="match status" value="1"/>
</dbReference>
<reference evidence="1" key="1">
    <citation type="submission" date="2020-11" db="EMBL/GenBank/DDBJ databases">
        <title>Halonatronomonas betainensis gen. nov., sp. nov. a novel haloalkaliphilic representative of the family Halanaerobiacae capable of betaine degradation.</title>
        <authorList>
            <person name="Boltyanskaya Y."/>
            <person name="Kevbrin V."/>
            <person name="Detkova E."/>
            <person name="Grouzdev D.S."/>
            <person name="Koziaeva V."/>
            <person name="Zhilina T."/>
        </authorList>
    </citation>
    <scope>NUCLEOTIDE SEQUENCE</scope>
    <source>
        <strain evidence="1">Z-7014</strain>
    </source>
</reference>
<dbReference type="InterPro" id="IPR028979">
    <property type="entry name" value="Ser_kin/Pase_Hpr-like_N_sf"/>
</dbReference>
<organism evidence="1 2">
    <name type="scientific">Halonatronomonas betaini</name>
    <dbReference type="NCBI Taxonomy" id="2778430"/>
    <lineage>
        <taxon>Bacteria</taxon>
        <taxon>Bacillati</taxon>
        <taxon>Bacillota</taxon>
        <taxon>Clostridia</taxon>
        <taxon>Halanaerobiales</taxon>
        <taxon>Halarsenatibacteraceae</taxon>
        <taxon>Halonatronomonas</taxon>
    </lineage>
</organism>
<dbReference type="SUPFAM" id="SSF75138">
    <property type="entry name" value="HprK N-terminal domain-like"/>
    <property type="match status" value="1"/>
</dbReference>
<dbReference type="Proteomes" id="UP000621436">
    <property type="component" value="Unassembled WGS sequence"/>
</dbReference>
<dbReference type="RefSeq" id="WP_270455164.1">
    <property type="nucleotide sequence ID" value="NZ_JADPIE010000009.1"/>
</dbReference>
<dbReference type="AlphaFoldDB" id="A0A931AUB2"/>
<proteinExistence type="predicted"/>
<keyword evidence="2" id="KW-1185">Reference proteome</keyword>
<evidence type="ECO:0000313" key="1">
    <source>
        <dbReference type="EMBL" id="MBF8438066.1"/>
    </source>
</evidence>
<evidence type="ECO:0000313" key="2">
    <source>
        <dbReference type="Proteomes" id="UP000621436"/>
    </source>
</evidence>
<sequence length="118" mass="12861">MVKNSSFTEIDLNRAVEELDLELVTGDINKKIEGIYICDLLSNVIASASSGDIWLTVQGHLNILAVADLTDVAAVVVVEGIKPDQDTVERAKDRGITLLTSNKPAFELAIDLNYLGRY</sequence>
<comment type="caution">
    <text evidence="1">The sequence shown here is derived from an EMBL/GenBank/DDBJ whole genome shotgun (WGS) entry which is preliminary data.</text>
</comment>
<name>A0A931AUB2_9FIRM</name>
<accession>A0A931AUB2</accession>
<protein>
    <recommendedName>
        <fullName evidence="3">DRTGG domain-containing protein</fullName>
    </recommendedName>
</protein>
<evidence type="ECO:0008006" key="3">
    <source>
        <dbReference type="Google" id="ProtNLM"/>
    </source>
</evidence>